<dbReference type="SUPFAM" id="SSF161098">
    <property type="entry name" value="MetI-like"/>
    <property type="match status" value="1"/>
</dbReference>
<evidence type="ECO:0000256" key="1">
    <source>
        <dbReference type="ARBA" id="ARBA00004429"/>
    </source>
</evidence>
<name>A0A964WVG4_9HYPH</name>
<dbReference type="OrthoDB" id="9814550at2"/>
<keyword evidence="8 9" id="KW-0472">Membrane</keyword>
<sequence>MNLDVLARYGPSLVHGLGTTLTLVAVSIACGGLLAIPVALARLSENRVVGSLAFAYVYFFRGTPLLAQIFLVYYGMGEFRPTLQSLGLWSFFRDAVNCAAFTFTLNTAAYQAEIYRGAIRSVPRGQAEAAEALGLRRWTIFRYVIAPQAAIIALRPLGNEIILMIKGSAVASIVTVLDLMGETRLAFSRSFDMTVYLYAAVLYLAVVEVLRRIWNMLEVRLTRHLALRA</sequence>
<evidence type="ECO:0000313" key="12">
    <source>
        <dbReference type="Proteomes" id="UP000773614"/>
    </source>
</evidence>
<keyword evidence="12" id="KW-1185">Reference proteome</keyword>
<keyword evidence="4" id="KW-1003">Cell membrane</keyword>
<dbReference type="PANTHER" id="PTHR30614:SF10">
    <property type="entry name" value="ARGININE ABC TRANSPORTER PERMEASE PROTEIN ARTM"/>
    <property type="match status" value="1"/>
</dbReference>
<dbReference type="InterPro" id="IPR035906">
    <property type="entry name" value="MetI-like_sf"/>
</dbReference>
<protein>
    <submittedName>
        <fullName evidence="11">ABC transporter permease</fullName>
    </submittedName>
</protein>
<comment type="subcellular location">
    <subcellularLocation>
        <location evidence="1">Cell inner membrane</location>
        <topology evidence="1">Multi-pass membrane protein</topology>
    </subcellularLocation>
    <subcellularLocation>
        <location evidence="9">Cell membrane</location>
        <topology evidence="9">Multi-pass membrane protein</topology>
    </subcellularLocation>
</comment>
<accession>A0A964WVG4</accession>
<dbReference type="PROSITE" id="PS50928">
    <property type="entry name" value="ABC_TM1"/>
    <property type="match status" value="1"/>
</dbReference>
<keyword evidence="6 9" id="KW-0812">Transmembrane</keyword>
<keyword evidence="7 9" id="KW-1133">Transmembrane helix</keyword>
<feature type="domain" description="ABC transmembrane type-1" evidence="10">
    <location>
        <begin position="17"/>
        <end position="214"/>
    </location>
</feature>
<feature type="transmembrane region" description="Helical" evidence="9">
    <location>
        <begin position="161"/>
        <end position="181"/>
    </location>
</feature>
<comment type="similarity">
    <text evidence="2">Belongs to the binding-protein-dependent transport system permease family. HisMQ subfamily.</text>
</comment>
<dbReference type="Pfam" id="PF00528">
    <property type="entry name" value="BPD_transp_1"/>
    <property type="match status" value="1"/>
</dbReference>
<evidence type="ECO:0000259" key="10">
    <source>
        <dbReference type="PROSITE" id="PS50928"/>
    </source>
</evidence>
<dbReference type="PANTHER" id="PTHR30614">
    <property type="entry name" value="MEMBRANE COMPONENT OF AMINO ACID ABC TRANSPORTER"/>
    <property type="match status" value="1"/>
</dbReference>
<evidence type="ECO:0000256" key="7">
    <source>
        <dbReference type="ARBA" id="ARBA00022989"/>
    </source>
</evidence>
<organism evidence="11 12">
    <name type="scientific">Propylenella binzhouense</name>
    <dbReference type="NCBI Taxonomy" id="2555902"/>
    <lineage>
        <taxon>Bacteria</taxon>
        <taxon>Pseudomonadati</taxon>
        <taxon>Pseudomonadota</taxon>
        <taxon>Alphaproteobacteria</taxon>
        <taxon>Hyphomicrobiales</taxon>
        <taxon>Propylenellaceae</taxon>
        <taxon>Propylenella</taxon>
    </lineage>
</organism>
<feature type="transmembrane region" description="Helical" evidence="9">
    <location>
        <begin position="20"/>
        <end position="41"/>
    </location>
</feature>
<keyword evidence="5" id="KW-0997">Cell inner membrane</keyword>
<dbReference type="RefSeq" id="WP_161142361.1">
    <property type="nucleotide sequence ID" value="NZ_SPKJ01000114.1"/>
</dbReference>
<dbReference type="GO" id="GO:0006865">
    <property type="term" value="P:amino acid transport"/>
    <property type="evidence" value="ECO:0007669"/>
    <property type="project" value="TreeGrafter"/>
</dbReference>
<proteinExistence type="inferred from homology"/>
<dbReference type="Proteomes" id="UP000773614">
    <property type="component" value="Unassembled WGS sequence"/>
</dbReference>
<reference evidence="11" key="1">
    <citation type="submission" date="2019-03" db="EMBL/GenBank/DDBJ databases">
        <title>Afifella sp. nov., isolated from activated sludge.</title>
        <authorList>
            <person name="Li Q."/>
            <person name="Liu Y."/>
        </authorList>
    </citation>
    <scope>NUCLEOTIDE SEQUENCE</scope>
    <source>
        <strain evidence="11">L72</strain>
    </source>
</reference>
<dbReference type="InterPro" id="IPR043429">
    <property type="entry name" value="ArtM/GltK/GlnP/TcyL/YhdX-like"/>
</dbReference>
<dbReference type="NCBIfam" id="TIGR01726">
    <property type="entry name" value="HEQRo_perm_3TM"/>
    <property type="match status" value="1"/>
</dbReference>
<feature type="transmembrane region" description="Helical" evidence="9">
    <location>
        <begin position="193"/>
        <end position="214"/>
    </location>
</feature>
<evidence type="ECO:0000313" key="11">
    <source>
        <dbReference type="EMBL" id="MYZ50028.1"/>
    </source>
</evidence>
<evidence type="ECO:0000256" key="9">
    <source>
        <dbReference type="RuleBase" id="RU363032"/>
    </source>
</evidence>
<evidence type="ECO:0000256" key="2">
    <source>
        <dbReference type="ARBA" id="ARBA00010072"/>
    </source>
</evidence>
<dbReference type="GO" id="GO:0022857">
    <property type="term" value="F:transmembrane transporter activity"/>
    <property type="evidence" value="ECO:0007669"/>
    <property type="project" value="InterPro"/>
</dbReference>
<evidence type="ECO:0000256" key="4">
    <source>
        <dbReference type="ARBA" id="ARBA00022475"/>
    </source>
</evidence>
<dbReference type="AlphaFoldDB" id="A0A964WVG4"/>
<dbReference type="InterPro" id="IPR000515">
    <property type="entry name" value="MetI-like"/>
</dbReference>
<evidence type="ECO:0000256" key="8">
    <source>
        <dbReference type="ARBA" id="ARBA00023136"/>
    </source>
</evidence>
<feature type="transmembrane region" description="Helical" evidence="9">
    <location>
        <begin position="53"/>
        <end position="76"/>
    </location>
</feature>
<dbReference type="InterPro" id="IPR010065">
    <property type="entry name" value="AA_ABC_transptr_permease_3TM"/>
</dbReference>
<dbReference type="EMBL" id="SPKJ01000114">
    <property type="protein sequence ID" value="MYZ50028.1"/>
    <property type="molecule type" value="Genomic_DNA"/>
</dbReference>
<dbReference type="Gene3D" id="1.10.3720.10">
    <property type="entry name" value="MetI-like"/>
    <property type="match status" value="1"/>
</dbReference>
<comment type="caution">
    <text evidence="11">The sequence shown here is derived from an EMBL/GenBank/DDBJ whole genome shotgun (WGS) entry which is preliminary data.</text>
</comment>
<keyword evidence="3 9" id="KW-0813">Transport</keyword>
<evidence type="ECO:0000256" key="3">
    <source>
        <dbReference type="ARBA" id="ARBA00022448"/>
    </source>
</evidence>
<dbReference type="GO" id="GO:0043190">
    <property type="term" value="C:ATP-binding cassette (ABC) transporter complex"/>
    <property type="evidence" value="ECO:0007669"/>
    <property type="project" value="InterPro"/>
</dbReference>
<evidence type="ECO:0000256" key="6">
    <source>
        <dbReference type="ARBA" id="ARBA00022692"/>
    </source>
</evidence>
<evidence type="ECO:0000256" key="5">
    <source>
        <dbReference type="ARBA" id="ARBA00022519"/>
    </source>
</evidence>
<gene>
    <name evidence="11" type="ORF">E4O86_20185</name>
</gene>
<dbReference type="CDD" id="cd06261">
    <property type="entry name" value="TM_PBP2"/>
    <property type="match status" value="1"/>
</dbReference>